<reference evidence="1 2" key="1">
    <citation type="journal article" date="2012" name="Int. J. Syst. Evol. Microbiol.">
        <title>Vibrio caribbeanicus sp. nov., isolated from the marine sponge Scleritoderma cyanea.</title>
        <authorList>
            <person name="Hoffmann M."/>
            <person name="Monday S.R."/>
            <person name="Allard M.W."/>
            <person name="Strain E.A."/>
            <person name="Whittaker P."/>
            <person name="Naum M."/>
            <person name="McCarthy P.J."/>
            <person name="Lopez J.V."/>
            <person name="Fischer M."/>
            <person name="Brown E.W."/>
        </authorList>
    </citation>
    <scope>NUCLEOTIDE SEQUENCE [LARGE SCALE GENOMIC DNA]</scope>
    <source>
        <strain evidence="1 2">ATCC BAA-2122</strain>
    </source>
</reference>
<proteinExistence type="predicted"/>
<dbReference type="eggNOG" id="COG3975">
    <property type="taxonomic scope" value="Bacteria"/>
</dbReference>
<dbReference type="AlphaFoldDB" id="E3BK20"/>
<sequence length="401" mass="44949">MDALLRLTLLIPLTLTSFFSYAIQYDISINSTKSSIIDVKVNTQSLGAFQVQPSRTAQSDFQPQLTCVTSNGKEDSIQYGEDVTCDSVNWQLSLAEVDKTGFDIAAQNDTFSPEDGWYFISEFNSLPRFHTSKSQNIEALVCPPEGHCETLPSNTQPPLFLVWGLNSITLTINENTVKFFSDNPEILSSSEQWLPVLSQQLKYLSNVFPNAPTKSWNIATFSRDRKAGSVSGAAGSNMILINLLVDGNTISERTLQLMVKIAAHESTHILGTQDMPMWAAESIAEYYAYHSINQTRLKTKTPIQDWRKFKKVFPYATTGLLEASTRVTKDGQYQYYPLFYVKGAAFWQSVNEALQSKGSNLDSLVNDMSFDKNDHLRPSFSGKIVDIIGKEKWTDLSDLFL</sequence>
<dbReference type="Proteomes" id="UP000002943">
    <property type="component" value="Unassembled WGS sequence"/>
</dbReference>
<keyword evidence="2" id="KW-1185">Reference proteome</keyword>
<organism evidence="1 2">
    <name type="scientific">Vibrio caribbeanicus ATCC BAA-2122</name>
    <dbReference type="NCBI Taxonomy" id="796620"/>
    <lineage>
        <taxon>Bacteria</taxon>
        <taxon>Pseudomonadati</taxon>
        <taxon>Pseudomonadota</taxon>
        <taxon>Gammaproteobacteria</taxon>
        <taxon>Vibrionales</taxon>
        <taxon>Vibrionaceae</taxon>
        <taxon>Vibrio</taxon>
    </lineage>
</organism>
<evidence type="ECO:0000313" key="2">
    <source>
        <dbReference type="Proteomes" id="UP000002943"/>
    </source>
</evidence>
<comment type="caution">
    <text evidence="1">The sequence shown here is derived from an EMBL/GenBank/DDBJ whole genome shotgun (WGS) entry which is preliminary data.</text>
</comment>
<evidence type="ECO:0000313" key="1">
    <source>
        <dbReference type="EMBL" id="EFP96648.1"/>
    </source>
</evidence>
<accession>E3BK20</accession>
<protein>
    <submittedName>
        <fullName evidence="1">Uncharacterized protein</fullName>
    </submittedName>
</protein>
<gene>
    <name evidence="1" type="ORF">VIBC2010_09997</name>
</gene>
<dbReference type="OrthoDB" id="7871637at2"/>
<dbReference type="EMBL" id="AEIU01000072">
    <property type="protein sequence ID" value="EFP96648.1"/>
    <property type="molecule type" value="Genomic_DNA"/>
</dbReference>
<name>E3BK20_9VIBR</name>
<dbReference type="RefSeq" id="WP_009601374.1">
    <property type="nucleotide sequence ID" value="NZ_AEIU01000072.1"/>
</dbReference>